<feature type="compositionally biased region" description="Acidic residues" evidence="1">
    <location>
        <begin position="114"/>
        <end position="134"/>
    </location>
</feature>
<feature type="compositionally biased region" description="Low complexity" evidence="1">
    <location>
        <begin position="137"/>
        <end position="163"/>
    </location>
</feature>
<dbReference type="EMBL" id="JAPWDV010000004">
    <property type="protein sequence ID" value="KAJ6215916.1"/>
    <property type="molecule type" value="Genomic_DNA"/>
</dbReference>
<feature type="region of interest" description="Disordered" evidence="1">
    <location>
        <begin position="678"/>
        <end position="700"/>
    </location>
</feature>
<comment type="caution">
    <text evidence="2">The sequence shown here is derived from an EMBL/GenBank/DDBJ whole genome shotgun (WGS) entry which is preliminary data.</text>
</comment>
<feature type="compositionally biased region" description="Pro residues" evidence="1">
    <location>
        <begin position="312"/>
        <end position="333"/>
    </location>
</feature>
<feature type="compositionally biased region" description="Low complexity" evidence="1">
    <location>
        <begin position="763"/>
        <end position="772"/>
    </location>
</feature>
<keyword evidence="3" id="KW-1185">Reference proteome</keyword>
<dbReference type="AlphaFoldDB" id="A0A9Q0RIR0"/>
<accession>A0A9Q0RIR0</accession>
<feature type="compositionally biased region" description="Polar residues" evidence="1">
    <location>
        <begin position="810"/>
        <end position="831"/>
    </location>
</feature>
<feature type="region of interest" description="Disordered" evidence="1">
    <location>
        <begin position="352"/>
        <end position="384"/>
    </location>
</feature>
<dbReference type="Proteomes" id="UP001142055">
    <property type="component" value="Chromosome 4"/>
</dbReference>
<evidence type="ECO:0000313" key="2">
    <source>
        <dbReference type="EMBL" id="KAJ6215916.1"/>
    </source>
</evidence>
<feature type="region of interest" description="Disordered" evidence="1">
    <location>
        <begin position="102"/>
        <end position="340"/>
    </location>
</feature>
<feature type="region of interest" description="Disordered" evidence="1">
    <location>
        <begin position="788"/>
        <end position="842"/>
    </location>
</feature>
<feature type="region of interest" description="Disordered" evidence="1">
    <location>
        <begin position="409"/>
        <end position="429"/>
    </location>
</feature>
<feature type="compositionally biased region" description="Basic and acidic residues" evidence="1">
    <location>
        <begin position="184"/>
        <end position="207"/>
    </location>
</feature>
<proteinExistence type="predicted"/>
<evidence type="ECO:0000256" key="1">
    <source>
        <dbReference type="SAM" id="MobiDB-lite"/>
    </source>
</evidence>
<sequence>MRLASNCRTMVHKPENGHIQIGKQQQQQGSLPFLSMRQSSFNNLTNKFISPQTINVKTSPNGEITVINGKAVTPILYEHERPLPLPTFERLSVAPTSIKSSIESTTNRNMVIEDNSDEEDEENDSQEEEEEEDDNKNFSSNPTTPSSSTSKPTTTTTSKITKTGPGKMTVEYTTTTTTTTESILKYEIEHDKNDTKKENKPTNDKPNRMPATKWMPNRGYNQKPMPNFRYQTTKSPPPSQQQKEEQSTAATTTVKTIEENKKPENNEQRPKYYNRYKTDRPNRPIEPITTTPRSVTPITTTIKSVVTIEPKSPQPPPPAPRRPTPPPPPPPASRPVVRYPPVHYPINPVQMSIQHQQQHQHHHHPHQQQQHQHVQPHYPQPHYQVDSHQQQKPLEYEMNRIPNQVEQLKPNRVKQNRPPPTLPPQQQLQAKRPIIKMHSTNIPTTPKPEVFVTIENQYIVPIKPKMVMNNNNNNNDKTTSAFSTSKPYSLIRHFFRTYDFKHKNPLRDTIKFDNNLNVDMGDIRQTMQTTSPIKGSDMIRFNGGETNYLMPPGAPVQTSPLLTSMMTDTIETNDQSIIPTTIVQHVPLVPKIPKVELKPNLYKKVRQQPRPIGVAQSSTMFHIGLNELRTRDPNQWDTIQTSPSQVQNNQLIYTDEMIGSSMLTMGSTVHQSKQPFMEVYPSTHPHPHPHQSPQSADPFEDYYSDRILPLNAMIDYPVWSTIPGSPSVANVQHGTNTNNSSNTSPSTSTSNNNNKKKLKKSNKTATSATSSTTTNRLIDLLSVLANPTGIQSNGNGSGTKGSNHKHDNQSKSAKGQTKSKGKNQLTRTGSSKGIKWMPMMGRNTNDEMAKPKSHRTPSSPIGSVIGNIRHHLFRPIQPVG</sequence>
<protein>
    <submittedName>
        <fullName evidence="2">Uncharacterized protein</fullName>
    </submittedName>
</protein>
<feature type="compositionally biased region" description="Low complexity" evidence="1">
    <location>
        <begin position="287"/>
        <end position="302"/>
    </location>
</feature>
<evidence type="ECO:0000313" key="3">
    <source>
        <dbReference type="Proteomes" id="UP001142055"/>
    </source>
</evidence>
<feature type="region of interest" description="Disordered" evidence="1">
    <location>
        <begin position="729"/>
        <end position="772"/>
    </location>
</feature>
<organism evidence="2 3">
    <name type="scientific">Blomia tropicalis</name>
    <name type="common">Mite</name>
    <dbReference type="NCBI Taxonomy" id="40697"/>
    <lineage>
        <taxon>Eukaryota</taxon>
        <taxon>Metazoa</taxon>
        <taxon>Ecdysozoa</taxon>
        <taxon>Arthropoda</taxon>
        <taxon>Chelicerata</taxon>
        <taxon>Arachnida</taxon>
        <taxon>Acari</taxon>
        <taxon>Acariformes</taxon>
        <taxon>Sarcoptiformes</taxon>
        <taxon>Astigmata</taxon>
        <taxon>Glycyphagoidea</taxon>
        <taxon>Echimyopodidae</taxon>
        <taxon>Blomia</taxon>
    </lineage>
</organism>
<feature type="compositionally biased region" description="Basic and acidic residues" evidence="1">
    <location>
        <begin position="256"/>
        <end position="283"/>
    </location>
</feature>
<feature type="compositionally biased region" description="Low complexity" evidence="1">
    <location>
        <begin position="367"/>
        <end position="384"/>
    </location>
</feature>
<feature type="compositionally biased region" description="Low complexity" evidence="1">
    <location>
        <begin position="735"/>
        <end position="753"/>
    </location>
</feature>
<reference evidence="2" key="1">
    <citation type="submission" date="2022-12" db="EMBL/GenBank/DDBJ databases">
        <title>Genome assemblies of Blomia tropicalis.</title>
        <authorList>
            <person name="Cui Y."/>
        </authorList>
    </citation>
    <scope>NUCLEOTIDE SEQUENCE</scope>
    <source>
        <tissue evidence="2">Adult mites</tissue>
    </source>
</reference>
<name>A0A9Q0RIR0_BLOTA</name>
<gene>
    <name evidence="2" type="ORF">RDWZM_010416</name>
</gene>